<dbReference type="PANTHER" id="PTHR42994:SF1">
    <property type="entry name" value="PEPTIDASE T"/>
    <property type="match status" value="1"/>
</dbReference>
<evidence type="ECO:0000313" key="5">
    <source>
        <dbReference type="Proteomes" id="UP001500187"/>
    </source>
</evidence>
<comment type="cofactor">
    <cofactor evidence="1">
        <name>Zn(2+)</name>
        <dbReference type="ChEBI" id="CHEBI:29105"/>
    </cofactor>
</comment>
<proteinExistence type="predicted"/>
<protein>
    <recommendedName>
        <fullName evidence="3">Teneurin-like YD-shell domain-containing protein</fullName>
    </recommendedName>
</protein>
<dbReference type="Pfam" id="PF25023">
    <property type="entry name" value="TEN_YD-shell"/>
    <property type="match status" value="1"/>
</dbReference>
<reference evidence="5" key="1">
    <citation type="journal article" date="2019" name="Int. J. Syst. Evol. Microbiol.">
        <title>The Global Catalogue of Microorganisms (GCM) 10K type strain sequencing project: providing services to taxonomists for standard genome sequencing and annotation.</title>
        <authorList>
            <consortium name="The Broad Institute Genomics Platform"/>
            <consortium name="The Broad Institute Genome Sequencing Center for Infectious Disease"/>
            <person name="Wu L."/>
            <person name="Ma J."/>
        </authorList>
    </citation>
    <scope>NUCLEOTIDE SEQUENCE [LARGE SCALE GENOMIC DNA]</scope>
    <source>
        <strain evidence="5">JCM 18541</strain>
    </source>
</reference>
<evidence type="ECO:0000256" key="1">
    <source>
        <dbReference type="ARBA" id="ARBA00001947"/>
    </source>
</evidence>
<organism evidence="4 5">
    <name type="scientific">Rothia endophytica</name>
    <dbReference type="NCBI Taxonomy" id="1324766"/>
    <lineage>
        <taxon>Bacteria</taxon>
        <taxon>Bacillati</taxon>
        <taxon>Actinomycetota</taxon>
        <taxon>Actinomycetes</taxon>
        <taxon>Micrococcales</taxon>
        <taxon>Micrococcaceae</taxon>
        <taxon>Rothia</taxon>
    </lineage>
</organism>
<sequence>MNYTGVMTSSATLQDALATRFLRYTAISSQSDVSVSTVPTSQGQWELARLLEKELLEAGASDVRLSDTCVLTAKLPSNLAAGATAPAIGFCTHLDTVDVSLSPDVKAKIVDYKGGDICLNSELDVWLREVEHPEISRYAGQRVLVTDGTSVLGADTWYGADANTSADNWEVWKHSDFGRPGNLIGEKVQKAKSAPVTSTNPKGVGTLTEKKYCYVPGVDPRSCPVNATNTVDKIQALYTANMATGTGFVTSYAYDAAGHLLTVNTPGSPEGKYEYTYDARGNKIKTVQSTGDGQIISEADTFNAQNQMTSDNWAYDADGNLTSTDAVNLSYNSVNQNVGHD</sequence>
<evidence type="ECO:0000313" key="4">
    <source>
        <dbReference type="EMBL" id="GAA4798944.1"/>
    </source>
</evidence>
<dbReference type="EMBL" id="BAABKP010000004">
    <property type="protein sequence ID" value="GAA4798944.1"/>
    <property type="molecule type" value="Genomic_DNA"/>
</dbReference>
<dbReference type="Gene3D" id="3.40.630.10">
    <property type="entry name" value="Zn peptidases"/>
    <property type="match status" value="1"/>
</dbReference>
<feature type="domain" description="Teneurin-like YD-shell" evidence="3">
    <location>
        <begin position="248"/>
        <end position="334"/>
    </location>
</feature>
<evidence type="ECO:0000256" key="2">
    <source>
        <dbReference type="ARBA" id="ARBA00022737"/>
    </source>
</evidence>
<dbReference type="InterPro" id="IPR056823">
    <property type="entry name" value="TEN-like_YD-shell"/>
</dbReference>
<dbReference type="InterPro" id="IPR006530">
    <property type="entry name" value="YD"/>
</dbReference>
<comment type="caution">
    <text evidence="4">The sequence shown here is derived from an EMBL/GenBank/DDBJ whole genome shotgun (WGS) entry which is preliminary data.</text>
</comment>
<dbReference type="Proteomes" id="UP001500187">
    <property type="component" value="Unassembled WGS sequence"/>
</dbReference>
<dbReference type="NCBIfam" id="TIGR01643">
    <property type="entry name" value="YD_repeat_2x"/>
    <property type="match status" value="1"/>
</dbReference>
<keyword evidence="5" id="KW-1185">Reference proteome</keyword>
<evidence type="ECO:0000259" key="3">
    <source>
        <dbReference type="Pfam" id="PF25023"/>
    </source>
</evidence>
<dbReference type="PANTHER" id="PTHR42994">
    <property type="entry name" value="PEPTIDASE T"/>
    <property type="match status" value="1"/>
</dbReference>
<accession>A0ABP9BR21</accession>
<name>A0ABP9BR21_9MICC</name>
<gene>
    <name evidence="4" type="ORF">GCM10023352_18470</name>
</gene>
<dbReference type="SUPFAM" id="SSF53187">
    <property type="entry name" value="Zn-dependent exopeptidases"/>
    <property type="match status" value="1"/>
</dbReference>
<keyword evidence="2" id="KW-0677">Repeat</keyword>